<dbReference type="InterPro" id="IPR011009">
    <property type="entry name" value="Kinase-like_dom_sf"/>
</dbReference>
<comment type="caution">
    <text evidence="1">The sequence shown here is derived from an EMBL/GenBank/DDBJ whole genome shotgun (WGS) entry which is preliminary data.</text>
</comment>
<keyword evidence="2" id="KW-1185">Reference proteome</keyword>
<proteinExistence type="predicted"/>
<dbReference type="EMBL" id="CAJVRM010000121">
    <property type="protein sequence ID" value="CAG8975005.1"/>
    <property type="molecule type" value="Genomic_DNA"/>
</dbReference>
<reference evidence="1" key="1">
    <citation type="submission" date="2021-07" db="EMBL/GenBank/DDBJ databases">
        <authorList>
            <person name="Durling M."/>
        </authorList>
    </citation>
    <scope>NUCLEOTIDE SEQUENCE</scope>
</reference>
<dbReference type="AlphaFoldDB" id="A0A9N9LGJ0"/>
<accession>A0A9N9LGJ0</accession>
<dbReference type="OrthoDB" id="5412996at2759"/>
<dbReference type="PANTHER" id="PTHR21310:SF37">
    <property type="entry name" value="AMINOGLYCOSIDE PHOSPHOTRANSFERASE DOMAIN-CONTAINING PROTEIN"/>
    <property type="match status" value="1"/>
</dbReference>
<evidence type="ECO:0008006" key="3">
    <source>
        <dbReference type="Google" id="ProtNLM"/>
    </source>
</evidence>
<dbReference type="SUPFAM" id="SSF56112">
    <property type="entry name" value="Protein kinase-like (PK-like)"/>
    <property type="match status" value="1"/>
</dbReference>
<protein>
    <recommendedName>
        <fullName evidence="3">Aminoglycoside phosphotransferase domain-containing protein</fullName>
    </recommendedName>
</protein>
<organism evidence="1 2">
    <name type="scientific">Hymenoscyphus albidus</name>
    <dbReference type="NCBI Taxonomy" id="595503"/>
    <lineage>
        <taxon>Eukaryota</taxon>
        <taxon>Fungi</taxon>
        <taxon>Dikarya</taxon>
        <taxon>Ascomycota</taxon>
        <taxon>Pezizomycotina</taxon>
        <taxon>Leotiomycetes</taxon>
        <taxon>Helotiales</taxon>
        <taxon>Helotiaceae</taxon>
        <taxon>Hymenoscyphus</taxon>
    </lineage>
</organism>
<name>A0A9N9LGJ0_9HELO</name>
<dbReference type="PANTHER" id="PTHR21310">
    <property type="entry name" value="AMINOGLYCOSIDE PHOSPHOTRANSFERASE-RELATED-RELATED"/>
    <property type="match status" value="1"/>
</dbReference>
<dbReference type="InterPro" id="IPR051678">
    <property type="entry name" value="AGP_Transferase"/>
</dbReference>
<sequence>MTVFDELFETDGDDEWKTWLEHLFASRDEIVDFVTIRRGGNTTGEFTKYYKGSFNFCLRIKDHTTIPVPRVTSWGLTAESPQGLGPFMIMDFIEGMKLSAFLKTPTESDQDDEILNPEIDSCILDKIYGQIANYMIQLSQLEFSAIGSISQDKQRKTWDTTSRPLTYSMNELATVSGYTIEKFPRKQFTSVKSYLENTADSHILHFHTQQKLATTPEDARKRYIARHRLKQLIPKYCLDENGPFVPYCDDLQPSSMLVDPDTLQITGLLDWEFTNAMPSQFSSDPPWWLLLLGPDMWLEDYSLNQFMTLYEPRLSQFLSALEKVEENPDSQRQHAGSLPLSQQMCESWESGRFWFDYGMRKSFDIDAVYWEAMNARYDDNAGVEVLDEKARREIDVAVLEKMGQLKAYREECDARFYEE</sequence>
<gene>
    <name evidence="1" type="ORF">HYALB_00012137</name>
</gene>
<evidence type="ECO:0000313" key="2">
    <source>
        <dbReference type="Proteomes" id="UP000701801"/>
    </source>
</evidence>
<dbReference type="Proteomes" id="UP000701801">
    <property type="component" value="Unassembled WGS sequence"/>
</dbReference>
<evidence type="ECO:0000313" key="1">
    <source>
        <dbReference type="EMBL" id="CAG8975005.1"/>
    </source>
</evidence>